<evidence type="ECO:0000313" key="3">
    <source>
        <dbReference type="Proteomes" id="UP000001292"/>
    </source>
</evidence>
<dbReference type="HOGENOM" id="CLU_1355944_0_0_1"/>
<dbReference type="SMR" id="B4HE23"/>
<reference evidence="2 3" key="1">
    <citation type="journal article" date="2007" name="Nature">
        <title>Evolution of genes and genomes on the Drosophila phylogeny.</title>
        <authorList>
            <consortium name="Drosophila 12 Genomes Consortium"/>
            <person name="Clark A.G."/>
            <person name="Eisen M.B."/>
            <person name="Smith D.R."/>
            <person name="Bergman C.M."/>
            <person name="Oliver B."/>
            <person name="Markow T.A."/>
            <person name="Kaufman T.C."/>
            <person name="Kellis M."/>
            <person name="Gelbart W."/>
            <person name="Iyer V.N."/>
            <person name="Pollard D.A."/>
            <person name="Sackton T.B."/>
            <person name="Larracuente A.M."/>
            <person name="Singh N.D."/>
            <person name="Abad J.P."/>
            <person name="Abt D.N."/>
            <person name="Adryan B."/>
            <person name="Aguade M."/>
            <person name="Akashi H."/>
            <person name="Anderson W.W."/>
            <person name="Aquadro C.F."/>
            <person name="Ardell D.H."/>
            <person name="Arguello R."/>
            <person name="Artieri C.G."/>
            <person name="Barbash D.A."/>
            <person name="Barker D."/>
            <person name="Barsanti P."/>
            <person name="Batterham P."/>
            <person name="Batzoglou S."/>
            <person name="Begun D."/>
            <person name="Bhutkar A."/>
            <person name="Blanco E."/>
            <person name="Bosak S.A."/>
            <person name="Bradley R.K."/>
            <person name="Brand A.D."/>
            <person name="Brent M.R."/>
            <person name="Brooks A.N."/>
            <person name="Brown R.H."/>
            <person name="Butlin R.K."/>
            <person name="Caggese C."/>
            <person name="Calvi B.R."/>
            <person name="Bernardo de Carvalho A."/>
            <person name="Caspi A."/>
            <person name="Castrezana S."/>
            <person name="Celniker S.E."/>
            <person name="Chang J.L."/>
            <person name="Chapple C."/>
            <person name="Chatterji S."/>
            <person name="Chinwalla A."/>
            <person name="Civetta A."/>
            <person name="Clifton S.W."/>
            <person name="Comeron J.M."/>
            <person name="Costello J.C."/>
            <person name="Coyne J.A."/>
            <person name="Daub J."/>
            <person name="David R.G."/>
            <person name="Delcher A.L."/>
            <person name="Delehaunty K."/>
            <person name="Do C.B."/>
            <person name="Ebling H."/>
            <person name="Edwards K."/>
            <person name="Eickbush T."/>
            <person name="Evans J.D."/>
            <person name="Filipski A."/>
            <person name="Findeiss S."/>
            <person name="Freyhult E."/>
            <person name="Fulton L."/>
            <person name="Fulton R."/>
            <person name="Garcia A.C."/>
            <person name="Gardiner A."/>
            <person name="Garfield D.A."/>
            <person name="Garvin B.E."/>
            <person name="Gibson G."/>
            <person name="Gilbert D."/>
            <person name="Gnerre S."/>
            <person name="Godfrey J."/>
            <person name="Good R."/>
            <person name="Gotea V."/>
            <person name="Gravely B."/>
            <person name="Greenberg A.J."/>
            <person name="Griffiths-Jones S."/>
            <person name="Gross S."/>
            <person name="Guigo R."/>
            <person name="Gustafson E.A."/>
            <person name="Haerty W."/>
            <person name="Hahn M.W."/>
            <person name="Halligan D.L."/>
            <person name="Halpern A.L."/>
            <person name="Halter G.M."/>
            <person name="Han M.V."/>
            <person name="Heger A."/>
            <person name="Hillier L."/>
            <person name="Hinrichs A.S."/>
            <person name="Holmes I."/>
            <person name="Hoskins R.A."/>
            <person name="Hubisz M.J."/>
            <person name="Hultmark D."/>
            <person name="Huntley M.A."/>
            <person name="Jaffe D.B."/>
            <person name="Jagadeeshan S."/>
            <person name="Jeck W.R."/>
            <person name="Johnson J."/>
            <person name="Jones C.D."/>
            <person name="Jordan W.C."/>
            <person name="Karpen G.H."/>
            <person name="Kataoka E."/>
            <person name="Keightley P.D."/>
            <person name="Kheradpour P."/>
            <person name="Kirkness E.F."/>
            <person name="Koerich L.B."/>
            <person name="Kristiansen K."/>
            <person name="Kudrna D."/>
            <person name="Kulathinal R.J."/>
            <person name="Kumar S."/>
            <person name="Kwok R."/>
            <person name="Lander E."/>
            <person name="Langley C.H."/>
            <person name="Lapoint R."/>
            <person name="Lazzaro B.P."/>
            <person name="Lee S.J."/>
            <person name="Levesque L."/>
            <person name="Li R."/>
            <person name="Lin C.F."/>
            <person name="Lin M.F."/>
            <person name="Lindblad-Toh K."/>
            <person name="Llopart A."/>
            <person name="Long M."/>
            <person name="Low L."/>
            <person name="Lozovsky E."/>
            <person name="Lu J."/>
            <person name="Luo M."/>
            <person name="Machado C.A."/>
            <person name="Makalowski W."/>
            <person name="Marzo M."/>
            <person name="Matsuda M."/>
            <person name="Matzkin L."/>
            <person name="McAllister B."/>
            <person name="McBride C.S."/>
            <person name="McKernan B."/>
            <person name="McKernan K."/>
            <person name="Mendez-Lago M."/>
            <person name="Minx P."/>
            <person name="Mollenhauer M.U."/>
            <person name="Montooth K."/>
            <person name="Mount S.M."/>
            <person name="Mu X."/>
            <person name="Myers E."/>
            <person name="Negre B."/>
            <person name="Newfeld S."/>
            <person name="Nielsen R."/>
            <person name="Noor M.A."/>
            <person name="O'Grady P."/>
            <person name="Pachter L."/>
            <person name="Papaceit M."/>
            <person name="Parisi M.J."/>
            <person name="Parisi M."/>
            <person name="Parts L."/>
            <person name="Pedersen J.S."/>
            <person name="Pesole G."/>
            <person name="Phillippy A.M."/>
            <person name="Ponting C.P."/>
            <person name="Pop M."/>
            <person name="Porcelli D."/>
            <person name="Powell J.R."/>
            <person name="Prohaska S."/>
            <person name="Pruitt K."/>
            <person name="Puig M."/>
            <person name="Quesneville H."/>
            <person name="Ram K.R."/>
            <person name="Rand D."/>
            <person name="Rasmussen M.D."/>
            <person name="Reed L.K."/>
            <person name="Reenan R."/>
            <person name="Reily A."/>
            <person name="Remington K.A."/>
            <person name="Rieger T.T."/>
            <person name="Ritchie M.G."/>
            <person name="Robin C."/>
            <person name="Rogers Y.H."/>
            <person name="Rohde C."/>
            <person name="Rozas J."/>
            <person name="Rubenfield M.J."/>
            <person name="Ruiz A."/>
            <person name="Russo S."/>
            <person name="Salzberg S.L."/>
            <person name="Sanchez-Gracia A."/>
            <person name="Saranga D.J."/>
            <person name="Sato H."/>
            <person name="Schaeffer S.W."/>
            <person name="Schatz M.C."/>
            <person name="Schlenke T."/>
            <person name="Schwartz R."/>
            <person name="Segarra C."/>
            <person name="Singh R.S."/>
            <person name="Sirot L."/>
            <person name="Sirota M."/>
            <person name="Sisneros N.B."/>
            <person name="Smith C.D."/>
            <person name="Smith T.F."/>
            <person name="Spieth J."/>
            <person name="Stage D.E."/>
            <person name="Stark A."/>
            <person name="Stephan W."/>
            <person name="Strausberg R.L."/>
            <person name="Strempel S."/>
            <person name="Sturgill D."/>
            <person name="Sutton G."/>
            <person name="Sutton G.G."/>
            <person name="Tao W."/>
            <person name="Teichmann S."/>
            <person name="Tobari Y.N."/>
            <person name="Tomimura Y."/>
            <person name="Tsolas J.M."/>
            <person name="Valente V.L."/>
            <person name="Venter E."/>
            <person name="Venter J.C."/>
            <person name="Vicario S."/>
            <person name="Vieira F.G."/>
            <person name="Vilella A.J."/>
            <person name="Villasante A."/>
            <person name="Walenz B."/>
            <person name="Wang J."/>
            <person name="Wasserman M."/>
            <person name="Watts T."/>
            <person name="Wilson D."/>
            <person name="Wilson R.K."/>
            <person name="Wing R.A."/>
            <person name="Wolfner M.F."/>
            <person name="Wong A."/>
            <person name="Wong G.K."/>
            <person name="Wu C.I."/>
            <person name="Wu G."/>
            <person name="Yamamoto D."/>
            <person name="Yang H.P."/>
            <person name="Yang S.P."/>
            <person name="Yorke J.A."/>
            <person name="Yoshida K."/>
            <person name="Zdobnov E."/>
            <person name="Zhang P."/>
            <person name="Zhang Y."/>
            <person name="Zimin A.V."/>
            <person name="Baldwin J."/>
            <person name="Abdouelleil A."/>
            <person name="Abdulkadir J."/>
            <person name="Abebe A."/>
            <person name="Abera B."/>
            <person name="Abreu J."/>
            <person name="Acer S.C."/>
            <person name="Aftuck L."/>
            <person name="Alexander A."/>
            <person name="An P."/>
            <person name="Anderson E."/>
            <person name="Anderson S."/>
            <person name="Arachi H."/>
            <person name="Azer M."/>
            <person name="Bachantsang P."/>
            <person name="Barry A."/>
            <person name="Bayul T."/>
            <person name="Berlin A."/>
            <person name="Bessette D."/>
            <person name="Bloom T."/>
            <person name="Blye J."/>
            <person name="Boguslavskiy L."/>
            <person name="Bonnet C."/>
            <person name="Boukhgalter B."/>
            <person name="Bourzgui I."/>
            <person name="Brown A."/>
            <person name="Cahill P."/>
            <person name="Channer S."/>
            <person name="Cheshatsang Y."/>
            <person name="Chuda L."/>
            <person name="Citroen M."/>
            <person name="Collymore A."/>
            <person name="Cooke P."/>
            <person name="Costello M."/>
            <person name="D'Aco K."/>
            <person name="Daza R."/>
            <person name="De Haan G."/>
            <person name="DeGray S."/>
            <person name="DeMaso C."/>
            <person name="Dhargay N."/>
            <person name="Dooley K."/>
            <person name="Dooley E."/>
            <person name="Doricent M."/>
            <person name="Dorje P."/>
            <person name="Dorjee K."/>
            <person name="Dupes A."/>
            <person name="Elong R."/>
            <person name="Falk J."/>
            <person name="Farina A."/>
            <person name="Faro S."/>
            <person name="Ferguson D."/>
            <person name="Fisher S."/>
            <person name="Foley C.D."/>
            <person name="Franke A."/>
            <person name="Friedrich D."/>
            <person name="Gadbois L."/>
            <person name="Gearin G."/>
            <person name="Gearin C.R."/>
            <person name="Giannoukos G."/>
            <person name="Goode T."/>
            <person name="Graham J."/>
            <person name="Grandbois E."/>
            <person name="Grewal S."/>
            <person name="Gyaltsen K."/>
            <person name="Hafez N."/>
            <person name="Hagos B."/>
            <person name="Hall J."/>
            <person name="Henson C."/>
            <person name="Hollinger A."/>
            <person name="Honan T."/>
            <person name="Huard M.D."/>
            <person name="Hughes L."/>
            <person name="Hurhula B."/>
            <person name="Husby M.E."/>
            <person name="Kamat A."/>
            <person name="Kanga B."/>
            <person name="Kashin S."/>
            <person name="Khazanovich D."/>
            <person name="Kisner P."/>
            <person name="Lance K."/>
            <person name="Lara M."/>
            <person name="Lee W."/>
            <person name="Lennon N."/>
            <person name="Letendre F."/>
            <person name="LeVine R."/>
            <person name="Lipovsky A."/>
            <person name="Liu X."/>
            <person name="Liu J."/>
            <person name="Liu S."/>
            <person name="Lokyitsang T."/>
            <person name="Lokyitsang Y."/>
            <person name="Lubonja R."/>
            <person name="Lui A."/>
            <person name="MacDonald P."/>
            <person name="Magnisalis V."/>
            <person name="Maru K."/>
            <person name="Matthews C."/>
            <person name="McCusker W."/>
            <person name="McDonough S."/>
            <person name="Mehta T."/>
            <person name="Meldrim J."/>
            <person name="Meneus L."/>
            <person name="Mihai O."/>
            <person name="Mihalev A."/>
            <person name="Mihova T."/>
            <person name="Mittelman R."/>
            <person name="Mlenga V."/>
            <person name="Montmayeur A."/>
            <person name="Mulrain L."/>
            <person name="Navidi A."/>
            <person name="Naylor J."/>
            <person name="Negash T."/>
            <person name="Nguyen T."/>
            <person name="Nguyen N."/>
            <person name="Nicol R."/>
            <person name="Norbu C."/>
            <person name="Norbu N."/>
            <person name="Novod N."/>
            <person name="O'Neill B."/>
            <person name="Osman S."/>
            <person name="Markiewicz E."/>
            <person name="Oyono O.L."/>
            <person name="Patti C."/>
            <person name="Phunkhang P."/>
            <person name="Pierre F."/>
            <person name="Priest M."/>
            <person name="Raghuraman S."/>
            <person name="Rege F."/>
            <person name="Reyes R."/>
            <person name="Rise C."/>
            <person name="Rogov P."/>
            <person name="Ross K."/>
            <person name="Ryan E."/>
            <person name="Settipalli S."/>
            <person name="Shea T."/>
            <person name="Sherpa N."/>
            <person name="Shi L."/>
            <person name="Shih D."/>
            <person name="Sparrow T."/>
            <person name="Spaulding J."/>
            <person name="Stalker J."/>
            <person name="Stange-Thomann N."/>
            <person name="Stavropoulos S."/>
            <person name="Stone C."/>
            <person name="Strader C."/>
            <person name="Tesfaye S."/>
            <person name="Thomson T."/>
            <person name="Thoulutsang Y."/>
            <person name="Thoulutsang D."/>
            <person name="Topham K."/>
            <person name="Topping I."/>
            <person name="Tsamla T."/>
            <person name="Vassiliev H."/>
            <person name="Vo A."/>
            <person name="Wangchuk T."/>
            <person name="Wangdi T."/>
            <person name="Weiand M."/>
            <person name="Wilkinson J."/>
            <person name="Wilson A."/>
            <person name="Yadav S."/>
            <person name="Young G."/>
            <person name="Yu Q."/>
            <person name="Zembek L."/>
            <person name="Zhong D."/>
            <person name="Zimmer A."/>
            <person name="Zwirko Z."/>
            <person name="Jaffe D.B."/>
            <person name="Alvarez P."/>
            <person name="Brockman W."/>
            <person name="Butler J."/>
            <person name="Chin C."/>
            <person name="Gnerre S."/>
            <person name="Grabherr M."/>
            <person name="Kleber M."/>
            <person name="Mauceli E."/>
            <person name="MacCallum I."/>
        </authorList>
    </citation>
    <scope>NUCLEOTIDE SEQUENCE [LARGE SCALE GENOMIC DNA]</scope>
    <source>
        <strain evidence="3">Rob3c / Tucson 14021-0248.25</strain>
    </source>
</reference>
<dbReference type="PhylomeDB" id="B4HE23"/>
<feature type="compositionally biased region" description="Polar residues" evidence="1">
    <location>
        <begin position="83"/>
        <end position="94"/>
    </location>
</feature>
<proteinExistence type="predicted"/>
<dbReference type="OMA" id="THSCANG"/>
<dbReference type="AlphaFoldDB" id="B4HE23"/>
<sequence length="195" mass="19184">MMLLPSGRSNSDVYPLQNAANTTATSTGGATSAGGAGGAGGVGGVCGGVGATSKPKPLLLTRTSSPQLTTLPTTNGSVVHATPTRSNGCPLPQSSGIPVTMATTATAMATATPATTGCTVAEGTASAELSTGLANGTNCGTGIYGPLLGQSHGGVIAGMAENWPEIDGHLEAIQEKLKPGWSVHVGKEGRLYYCK</sequence>
<keyword evidence="3" id="KW-1185">Reference proteome</keyword>
<protein>
    <submittedName>
        <fullName evidence="2">GM25807</fullName>
    </submittedName>
</protein>
<gene>
    <name evidence="2" type="primary">Dsec\GM25807</name>
    <name evidence="2" type="ORF">Dsec_GM25807</name>
</gene>
<dbReference type="EMBL" id="CH480815">
    <property type="protein sequence ID" value="EDW42115.1"/>
    <property type="molecule type" value="Genomic_DNA"/>
</dbReference>
<dbReference type="Proteomes" id="UP000001292">
    <property type="component" value="Unassembled WGS sequence"/>
</dbReference>
<organism evidence="3">
    <name type="scientific">Drosophila sechellia</name>
    <name type="common">Fruit fly</name>
    <dbReference type="NCBI Taxonomy" id="7238"/>
    <lineage>
        <taxon>Eukaryota</taxon>
        <taxon>Metazoa</taxon>
        <taxon>Ecdysozoa</taxon>
        <taxon>Arthropoda</taxon>
        <taxon>Hexapoda</taxon>
        <taxon>Insecta</taxon>
        <taxon>Pterygota</taxon>
        <taxon>Neoptera</taxon>
        <taxon>Endopterygota</taxon>
        <taxon>Diptera</taxon>
        <taxon>Brachycera</taxon>
        <taxon>Muscomorpha</taxon>
        <taxon>Ephydroidea</taxon>
        <taxon>Drosophilidae</taxon>
        <taxon>Drosophila</taxon>
        <taxon>Sophophora</taxon>
    </lineage>
</organism>
<evidence type="ECO:0000256" key="1">
    <source>
        <dbReference type="SAM" id="MobiDB-lite"/>
    </source>
</evidence>
<name>B4HE23_DROSE</name>
<evidence type="ECO:0000313" key="2">
    <source>
        <dbReference type="EMBL" id="EDW42115.1"/>
    </source>
</evidence>
<accession>B4HE23</accession>
<feature type="region of interest" description="Disordered" evidence="1">
    <location>
        <begin position="66"/>
        <end position="94"/>
    </location>
</feature>